<accession>A0A0C9UYG9</accession>
<dbReference type="EMBL" id="KN839994">
    <property type="protein sequence ID" value="KIJ58084.1"/>
    <property type="molecule type" value="Genomic_DNA"/>
</dbReference>
<keyword evidence="4" id="KW-1185">Reference proteome</keyword>
<feature type="region of interest" description="Disordered" evidence="1">
    <location>
        <begin position="27"/>
        <end position="90"/>
    </location>
</feature>
<sequence>MTNHTDAGQDLLCAIALLLVLRSVASGTHTPSKQTPPPHRVDKRRRSQAMHSGSEEVEQEPSKHVRSAGESSQHLEKGRPGSCQHTYKDR</sequence>
<keyword evidence="2" id="KW-0732">Signal</keyword>
<feature type="chain" id="PRO_5002205051" description="Secreted protein" evidence="2">
    <location>
        <begin position="28"/>
        <end position="90"/>
    </location>
</feature>
<protein>
    <recommendedName>
        <fullName evidence="5">Secreted protein</fullName>
    </recommendedName>
</protein>
<evidence type="ECO:0000313" key="3">
    <source>
        <dbReference type="EMBL" id="KIJ58084.1"/>
    </source>
</evidence>
<evidence type="ECO:0000256" key="2">
    <source>
        <dbReference type="SAM" id="SignalP"/>
    </source>
</evidence>
<reference evidence="3 4" key="1">
    <citation type="submission" date="2014-04" db="EMBL/GenBank/DDBJ databases">
        <title>Evolutionary Origins and Diversification of the Mycorrhizal Mutualists.</title>
        <authorList>
            <consortium name="DOE Joint Genome Institute"/>
            <consortium name="Mycorrhizal Genomics Consortium"/>
            <person name="Kohler A."/>
            <person name="Kuo A."/>
            <person name="Nagy L.G."/>
            <person name="Floudas D."/>
            <person name="Copeland A."/>
            <person name="Barry K.W."/>
            <person name="Cichocki N."/>
            <person name="Veneault-Fourrey C."/>
            <person name="LaButti K."/>
            <person name="Lindquist E.A."/>
            <person name="Lipzen A."/>
            <person name="Lundell T."/>
            <person name="Morin E."/>
            <person name="Murat C."/>
            <person name="Riley R."/>
            <person name="Ohm R."/>
            <person name="Sun H."/>
            <person name="Tunlid A."/>
            <person name="Henrissat B."/>
            <person name="Grigoriev I.V."/>
            <person name="Hibbett D.S."/>
            <person name="Martin F."/>
        </authorList>
    </citation>
    <scope>NUCLEOTIDE SEQUENCE [LARGE SCALE GENOMIC DNA]</scope>
    <source>
        <strain evidence="3 4">MD-312</strain>
    </source>
</reference>
<evidence type="ECO:0000256" key="1">
    <source>
        <dbReference type="SAM" id="MobiDB-lite"/>
    </source>
</evidence>
<dbReference type="AlphaFoldDB" id="A0A0C9UYG9"/>
<gene>
    <name evidence="3" type="ORF">HYDPIDRAFT_34514</name>
</gene>
<feature type="signal peptide" evidence="2">
    <location>
        <begin position="1"/>
        <end position="27"/>
    </location>
</feature>
<evidence type="ECO:0008006" key="5">
    <source>
        <dbReference type="Google" id="ProtNLM"/>
    </source>
</evidence>
<evidence type="ECO:0000313" key="4">
    <source>
        <dbReference type="Proteomes" id="UP000053820"/>
    </source>
</evidence>
<organism evidence="3 4">
    <name type="scientific">Hydnomerulius pinastri MD-312</name>
    <dbReference type="NCBI Taxonomy" id="994086"/>
    <lineage>
        <taxon>Eukaryota</taxon>
        <taxon>Fungi</taxon>
        <taxon>Dikarya</taxon>
        <taxon>Basidiomycota</taxon>
        <taxon>Agaricomycotina</taxon>
        <taxon>Agaricomycetes</taxon>
        <taxon>Agaricomycetidae</taxon>
        <taxon>Boletales</taxon>
        <taxon>Boletales incertae sedis</taxon>
        <taxon>Leucogyrophana</taxon>
    </lineage>
</organism>
<proteinExistence type="predicted"/>
<dbReference type="Proteomes" id="UP000053820">
    <property type="component" value="Unassembled WGS sequence"/>
</dbReference>
<name>A0A0C9UYG9_9AGAM</name>
<dbReference type="HOGENOM" id="CLU_2441140_0_0_1"/>